<feature type="compositionally biased region" description="Polar residues" evidence="1">
    <location>
        <begin position="232"/>
        <end position="252"/>
    </location>
</feature>
<sequence length="252" mass="25538">MLTTPTRPTAAALALSLLPAGALLLLPRTASAAPCVDQGGRTVRVCAGGGSVRPGSGGGGGGGAPTGGGAVPVDEDLGCPEEEGAFACNLVDDTPEPAEVVPTAAVAEMARDQLTIPTPTIHTAPSPRTYVKVRTSLWIDRQDFAPRVARASAGGQTVTATAEPQSVVWNMGENTVTCTTAGSPKGTDCGYTYNRSSAGRPGGAYTISATITWRVNWTCTGACDQAGGTLDDMSSTSTSPLIVSEIQTNTRD</sequence>
<feature type="region of interest" description="Disordered" evidence="1">
    <location>
        <begin position="52"/>
        <end position="77"/>
    </location>
</feature>
<evidence type="ECO:0000256" key="1">
    <source>
        <dbReference type="SAM" id="MobiDB-lite"/>
    </source>
</evidence>
<dbReference type="Proteomes" id="UP001165124">
    <property type="component" value="Unassembled WGS sequence"/>
</dbReference>
<keyword evidence="4" id="KW-1185">Reference proteome</keyword>
<feature type="chain" id="PRO_5040885876" evidence="2">
    <location>
        <begin position="33"/>
        <end position="252"/>
    </location>
</feature>
<feature type="compositionally biased region" description="Gly residues" evidence="1">
    <location>
        <begin position="52"/>
        <end position="70"/>
    </location>
</feature>
<organism evidence="3 4">
    <name type="scientific">Actinomadura rubrobrunea</name>
    <dbReference type="NCBI Taxonomy" id="115335"/>
    <lineage>
        <taxon>Bacteria</taxon>
        <taxon>Bacillati</taxon>
        <taxon>Actinomycetota</taxon>
        <taxon>Actinomycetes</taxon>
        <taxon>Streptosporangiales</taxon>
        <taxon>Thermomonosporaceae</taxon>
        <taxon>Actinomadura</taxon>
    </lineage>
</organism>
<protein>
    <submittedName>
        <fullName evidence="3">Uncharacterized protein</fullName>
    </submittedName>
</protein>
<comment type="caution">
    <text evidence="3">The sequence shown here is derived from an EMBL/GenBank/DDBJ whole genome shotgun (WGS) entry which is preliminary data.</text>
</comment>
<evidence type="ECO:0000313" key="3">
    <source>
        <dbReference type="EMBL" id="GLW62237.1"/>
    </source>
</evidence>
<reference evidence="3" key="1">
    <citation type="submission" date="2023-02" db="EMBL/GenBank/DDBJ databases">
        <title>Actinomadura rubrobrunea NBRC 14622.</title>
        <authorList>
            <person name="Ichikawa N."/>
            <person name="Sato H."/>
            <person name="Tonouchi N."/>
        </authorList>
    </citation>
    <scope>NUCLEOTIDE SEQUENCE</scope>
    <source>
        <strain evidence="3">NBRC 14622</strain>
    </source>
</reference>
<proteinExistence type="predicted"/>
<evidence type="ECO:0000313" key="4">
    <source>
        <dbReference type="Proteomes" id="UP001165124"/>
    </source>
</evidence>
<feature type="signal peptide" evidence="2">
    <location>
        <begin position="1"/>
        <end position="32"/>
    </location>
</feature>
<dbReference type="EMBL" id="BSRZ01000001">
    <property type="protein sequence ID" value="GLW62237.1"/>
    <property type="molecule type" value="Genomic_DNA"/>
</dbReference>
<dbReference type="AlphaFoldDB" id="A0A9W6UUG2"/>
<evidence type="ECO:0000256" key="2">
    <source>
        <dbReference type="SAM" id="SignalP"/>
    </source>
</evidence>
<keyword evidence="2" id="KW-0732">Signal</keyword>
<feature type="region of interest" description="Disordered" evidence="1">
    <location>
        <begin position="229"/>
        <end position="252"/>
    </location>
</feature>
<dbReference type="RefSeq" id="WP_067915709.1">
    <property type="nucleotide sequence ID" value="NZ_BSRZ01000001.1"/>
</dbReference>
<gene>
    <name evidence="3" type="ORF">Arub01_04810</name>
</gene>
<accession>A0A9W6UUG2</accession>
<name>A0A9W6UUG2_9ACTN</name>